<feature type="compositionally biased region" description="Basic and acidic residues" evidence="2">
    <location>
        <begin position="229"/>
        <end position="267"/>
    </location>
</feature>
<keyword evidence="1" id="KW-0175">Coiled coil</keyword>
<feature type="region of interest" description="Disordered" evidence="2">
    <location>
        <begin position="196"/>
        <end position="267"/>
    </location>
</feature>
<feature type="compositionally biased region" description="Basic and acidic residues" evidence="2">
    <location>
        <begin position="204"/>
        <end position="218"/>
    </location>
</feature>
<evidence type="ECO:0000313" key="4">
    <source>
        <dbReference type="Proteomes" id="UP000095287"/>
    </source>
</evidence>
<accession>A0A1I8ATB0</accession>
<keyword evidence="3" id="KW-0732">Signal</keyword>
<evidence type="ECO:0000256" key="2">
    <source>
        <dbReference type="SAM" id="MobiDB-lite"/>
    </source>
</evidence>
<keyword evidence="4" id="KW-1185">Reference proteome</keyword>
<evidence type="ECO:0000256" key="3">
    <source>
        <dbReference type="SAM" id="SignalP"/>
    </source>
</evidence>
<dbReference type="PROSITE" id="PS51257">
    <property type="entry name" value="PROKAR_LIPOPROTEIN"/>
    <property type="match status" value="1"/>
</dbReference>
<feature type="coiled-coil region" evidence="1">
    <location>
        <begin position="44"/>
        <end position="116"/>
    </location>
</feature>
<reference evidence="5" key="1">
    <citation type="submission" date="2016-11" db="UniProtKB">
        <authorList>
            <consortium name="WormBaseParasite"/>
        </authorList>
    </citation>
    <scope>IDENTIFICATION</scope>
</reference>
<evidence type="ECO:0000256" key="1">
    <source>
        <dbReference type="SAM" id="Coils"/>
    </source>
</evidence>
<name>A0A1I8ATB0_9BILA</name>
<proteinExistence type="predicted"/>
<protein>
    <submittedName>
        <fullName evidence="5">DUF148 domain-containing protein</fullName>
    </submittedName>
</protein>
<organism evidence="4 5">
    <name type="scientific">Steinernema glaseri</name>
    <dbReference type="NCBI Taxonomy" id="37863"/>
    <lineage>
        <taxon>Eukaryota</taxon>
        <taxon>Metazoa</taxon>
        <taxon>Ecdysozoa</taxon>
        <taxon>Nematoda</taxon>
        <taxon>Chromadorea</taxon>
        <taxon>Rhabditida</taxon>
        <taxon>Tylenchina</taxon>
        <taxon>Panagrolaimomorpha</taxon>
        <taxon>Strongyloidoidea</taxon>
        <taxon>Steinernematidae</taxon>
        <taxon>Steinernema</taxon>
    </lineage>
</organism>
<dbReference type="Proteomes" id="UP000095287">
    <property type="component" value="Unplaced"/>
</dbReference>
<feature type="coiled-coil region" evidence="1">
    <location>
        <begin position="162"/>
        <end position="189"/>
    </location>
</feature>
<dbReference type="AlphaFoldDB" id="A0A1I8ATB0"/>
<evidence type="ECO:0000313" key="5">
    <source>
        <dbReference type="WBParaSite" id="L893_g867.t1"/>
    </source>
</evidence>
<dbReference type="WBParaSite" id="L893_g867.t1">
    <property type="protein sequence ID" value="L893_g867.t1"/>
    <property type="gene ID" value="L893_g867"/>
</dbReference>
<feature type="signal peptide" evidence="3">
    <location>
        <begin position="1"/>
        <end position="17"/>
    </location>
</feature>
<sequence>MKTLAFCLALLFTTSFACQPTINDALNPATKAPPLPVPNQQTMKEKLDADIGTKETEVQDAKQEVEDAVAEVKNKEKELANLEQSNKDATTALTTLNTEKETIEKKENALQVKKDLDAAKMKTVTATGKNTKALADLKAANDEVTAKMGGSAAEKMTAAAAQKAAQEVADEAKTELDEATAEEARLETAWTTAKADVTAMDNDTSVKADKKKNADEITKQQGIVNDYINKQKEVKSAKDAQKDAEAKQDDANAELKKLKDQRAALGN</sequence>
<feature type="chain" id="PRO_5009315052" evidence="3">
    <location>
        <begin position="18"/>
        <end position="267"/>
    </location>
</feature>